<reference evidence="1" key="1">
    <citation type="submission" date="2014-11" db="EMBL/GenBank/DDBJ databases">
        <authorList>
            <person name="Amaro Gonzalez C."/>
        </authorList>
    </citation>
    <scope>NUCLEOTIDE SEQUENCE</scope>
</reference>
<accession>A0A0E9S2A9</accession>
<name>A0A0E9S2A9_ANGAN</name>
<proteinExistence type="predicted"/>
<evidence type="ECO:0000313" key="1">
    <source>
        <dbReference type="EMBL" id="JAH35564.1"/>
    </source>
</evidence>
<sequence>MFLFGFVFFKVIKRSFFYYL</sequence>
<dbReference type="EMBL" id="GBXM01073013">
    <property type="protein sequence ID" value="JAH35564.1"/>
    <property type="molecule type" value="Transcribed_RNA"/>
</dbReference>
<protein>
    <submittedName>
        <fullName evidence="1">Uncharacterized protein</fullName>
    </submittedName>
</protein>
<organism evidence="1">
    <name type="scientific">Anguilla anguilla</name>
    <name type="common">European freshwater eel</name>
    <name type="synonym">Muraena anguilla</name>
    <dbReference type="NCBI Taxonomy" id="7936"/>
    <lineage>
        <taxon>Eukaryota</taxon>
        <taxon>Metazoa</taxon>
        <taxon>Chordata</taxon>
        <taxon>Craniata</taxon>
        <taxon>Vertebrata</taxon>
        <taxon>Euteleostomi</taxon>
        <taxon>Actinopterygii</taxon>
        <taxon>Neopterygii</taxon>
        <taxon>Teleostei</taxon>
        <taxon>Anguilliformes</taxon>
        <taxon>Anguillidae</taxon>
        <taxon>Anguilla</taxon>
    </lineage>
</organism>
<reference evidence="1" key="2">
    <citation type="journal article" date="2015" name="Fish Shellfish Immunol.">
        <title>Early steps in the European eel (Anguilla anguilla)-Vibrio vulnificus interaction in the gills: Role of the RtxA13 toxin.</title>
        <authorList>
            <person name="Callol A."/>
            <person name="Pajuelo D."/>
            <person name="Ebbesson L."/>
            <person name="Teles M."/>
            <person name="MacKenzie S."/>
            <person name="Amaro C."/>
        </authorList>
    </citation>
    <scope>NUCLEOTIDE SEQUENCE</scope>
</reference>
<dbReference type="AlphaFoldDB" id="A0A0E9S2A9"/>